<keyword evidence="3" id="KW-1003">Cell membrane</keyword>
<dbReference type="InterPro" id="IPR045584">
    <property type="entry name" value="Pilin-like"/>
</dbReference>
<comment type="subunit">
    <text evidence="9">Type II secretion is composed of four main components: the outer membrane complex, the inner membrane complex, the cytoplasmic secretion ATPase and the periplasm-spanning pseudopilus.</text>
</comment>
<evidence type="ECO:0000313" key="11">
    <source>
        <dbReference type="Proteomes" id="UP000630149"/>
    </source>
</evidence>
<dbReference type="SUPFAM" id="SSF54523">
    <property type="entry name" value="Pili subunits"/>
    <property type="match status" value="1"/>
</dbReference>
<gene>
    <name evidence="10" type="ORF">GCM10007966_01800</name>
</gene>
<dbReference type="Proteomes" id="UP000630149">
    <property type="component" value="Unassembled WGS sequence"/>
</dbReference>
<dbReference type="PANTHER" id="PTHR38779">
    <property type="entry name" value="TYPE II SECRETION SYSTEM PROTEIN I-RELATED"/>
    <property type="match status" value="1"/>
</dbReference>
<dbReference type="GO" id="GO:0015627">
    <property type="term" value="C:type II protein secretion system complex"/>
    <property type="evidence" value="ECO:0007669"/>
    <property type="project" value="UniProtKB-UniRule"/>
</dbReference>
<keyword evidence="4 9" id="KW-0488">Methylation</keyword>
<evidence type="ECO:0000256" key="4">
    <source>
        <dbReference type="ARBA" id="ARBA00022481"/>
    </source>
</evidence>
<dbReference type="AlphaFoldDB" id="A0A917JPG0"/>
<evidence type="ECO:0000256" key="9">
    <source>
        <dbReference type="RuleBase" id="RU368030"/>
    </source>
</evidence>
<dbReference type="Pfam" id="PF07963">
    <property type="entry name" value="N_methyl"/>
    <property type="match status" value="1"/>
</dbReference>
<dbReference type="Gene3D" id="3.30.1300.30">
    <property type="entry name" value="GSPII I/J protein-like"/>
    <property type="match status" value="1"/>
</dbReference>
<protein>
    <recommendedName>
        <fullName evidence="9">Type II secretion system protein I</fullName>
        <shortName evidence="9">T2SS minor pseudopilin I</shortName>
    </recommendedName>
</protein>
<evidence type="ECO:0000256" key="3">
    <source>
        <dbReference type="ARBA" id="ARBA00022475"/>
    </source>
</evidence>
<dbReference type="RefSeq" id="WP_131775424.1">
    <property type="nucleotide sequence ID" value="NZ_BMOB01000001.1"/>
</dbReference>
<name>A0A917JPG0_9GAMM</name>
<organism evidence="10 11">
    <name type="scientific">Legionella impletisoli</name>
    <dbReference type="NCBI Taxonomy" id="343510"/>
    <lineage>
        <taxon>Bacteria</taxon>
        <taxon>Pseudomonadati</taxon>
        <taxon>Pseudomonadota</taxon>
        <taxon>Gammaproteobacteria</taxon>
        <taxon>Legionellales</taxon>
        <taxon>Legionellaceae</taxon>
        <taxon>Legionella</taxon>
    </lineage>
</organism>
<dbReference type="PANTHER" id="PTHR38779:SF2">
    <property type="entry name" value="TYPE II SECRETION SYSTEM PROTEIN I-RELATED"/>
    <property type="match status" value="1"/>
</dbReference>
<reference evidence="10" key="1">
    <citation type="journal article" date="2014" name="Int. J. Syst. Evol. Microbiol.">
        <title>Complete genome sequence of Corynebacterium casei LMG S-19264T (=DSM 44701T), isolated from a smear-ripened cheese.</title>
        <authorList>
            <consortium name="US DOE Joint Genome Institute (JGI-PGF)"/>
            <person name="Walter F."/>
            <person name="Albersmeier A."/>
            <person name="Kalinowski J."/>
            <person name="Ruckert C."/>
        </authorList>
    </citation>
    <scope>NUCLEOTIDE SEQUENCE</scope>
    <source>
        <strain evidence="10">JCM 13919</strain>
    </source>
</reference>
<evidence type="ECO:0000313" key="10">
    <source>
        <dbReference type="EMBL" id="GGI76727.1"/>
    </source>
</evidence>
<sequence>MNRSTKQNGFTLIEVLLALAVLAIALTALLKATSQDVNYTQRIKERTISHWVAMQGVSAIQLGLITIPAGQPITEVTSMLNQNWYWRAQLLPGPFKKTQIISIKVSTSQSGPFTDELIAYRYLS</sequence>
<reference evidence="10" key="2">
    <citation type="submission" date="2020-09" db="EMBL/GenBank/DDBJ databases">
        <authorList>
            <person name="Sun Q."/>
            <person name="Ohkuma M."/>
        </authorList>
    </citation>
    <scope>NUCLEOTIDE SEQUENCE</scope>
    <source>
        <strain evidence="10">JCM 13919</strain>
    </source>
</reference>
<evidence type="ECO:0000256" key="7">
    <source>
        <dbReference type="ARBA" id="ARBA00022989"/>
    </source>
</evidence>
<evidence type="ECO:0000256" key="1">
    <source>
        <dbReference type="ARBA" id="ARBA00004377"/>
    </source>
</evidence>
<keyword evidence="8" id="KW-0472">Membrane</keyword>
<dbReference type="NCBIfam" id="TIGR01707">
    <property type="entry name" value="gspI"/>
    <property type="match status" value="1"/>
</dbReference>
<accession>A0A917JPG0</accession>
<keyword evidence="6" id="KW-0812">Transmembrane</keyword>
<comment type="PTM">
    <text evidence="9">Cleaved by prepilin peptidase.</text>
</comment>
<comment type="function">
    <text evidence="9">Component of the type II secretion system required for the energy-dependent secretion of extracellular factors such as proteases and toxins from the periplasm.</text>
</comment>
<comment type="caution">
    <text evidence="10">The sequence shown here is derived from an EMBL/GenBank/DDBJ whole genome shotgun (WGS) entry which is preliminary data.</text>
</comment>
<evidence type="ECO:0000256" key="6">
    <source>
        <dbReference type="ARBA" id="ARBA00022692"/>
    </source>
</evidence>
<dbReference type="GO" id="GO:0005886">
    <property type="term" value="C:plasma membrane"/>
    <property type="evidence" value="ECO:0007669"/>
    <property type="project" value="UniProtKB-SubCell"/>
</dbReference>
<proteinExistence type="inferred from homology"/>
<dbReference type="GO" id="GO:0015628">
    <property type="term" value="P:protein secretion by the type II secretion system"/>
    <property type="evidence" value="ECO:0007669"/>
    <property type="project" value="UniProtKB-UniRule"/>
</dbReference>
<keyword evidence="11" id="KW-1185">Reference proteome</keyword>
<evidence type="ECO:0000256" key="2">
    <source>
        <dbReference type="ARBA" id="ARBA00008358"/>
    </source>
</evidence>
<comment type="subcellular location">
    <subcellularLocation>
        <location evidence="1 9">Cell inner membrane</location>
        <topology evidence="1 9">Single-pass membrane protein</topology>
    </subcellularLocation>
</comment>
<keyword evidence="5 9" id="KW-0997">Cell inner membrane</keyword>
<evidence type="ECO:0000256" key="8">
    <source>
        <dbReference type="ARBA" id="ARBA00023136"/>
    </source>
</evidence>
<dbReference type="OrthoDB" id="6121517at2"/>
<keyword evidence="7" id="KW-1133">Transmembrane helix</keyword>
<comment type="similarity">
    <text evidence="2 9">Belongs to the GSP I family.</text>
</comment>
<dbReference type="InterPro" id="IPR010052">
    <property type="entry name" value="T2SS_protein-GspI"/>
</dbReference>
<evidence type="ECO:0000256" key="5">
    <source>
        <dbReference type="ARBA" id="ARBA00022519"/>
    </source>
</evidence>
<dbReference type="EMBL" id="BMOB01000001">
    <property type="protein sequence ID" value="GGI76727.1"/>
    <property type="molecule type" value="Genomic_DNA"/>
</dbReference>
<dbReference type="InterPro" id="IPR012902">
    <property type="entry name" value="N_methyl_site"/>
</dbReference>
<dbReference type="NCBIfam" id="TIGR02532">
    <property type="entry name" value="IV_pilin_GFxxxE"/>
    <property type="match status" value="1"/>
</dbReference>